<dbReference type="Proteomes" id="UP000053477">
    <property type="component" value="Unassembled WGS sequence"/>
</dbReference>
<sequence>MPIPGRNNAALSRYIVWIGDKLAPPSPISKLAEDLLLRILCQAASLDIVRETSKRNKEYRSGEIRCTDRCAFKPLKWSSSVGKYMDVDPSRTAARISAVSKYWHNLFQDCVAEVVTMDDKVVWSRVSRTLGRVPQCCSFHRQSSQKTGEKVKRLVIMASSLDIGKQRDAIDALIECKSLKELVIDAYNKSSIITESSELLDRLASAVDVIYKSLETLKMSLHVNQRGARRLLSEIGRLVKLHSLCLRGGFRLEAAEGMHASDTILPELHSICCLNDIYGAMHTSMLPLAMYWDLPKLRFLHVRGGRTGHDAQIMMQMKCRILADIILEYHRDKDWENILPAPALKTLVLSNNLVARSLDSFGAFKNLHYVGITGHISPRIKATDLKVEMRNINTALTYFMDGDRYPALRRVQLLGFRSSRRPFSQWEVRIGKLWTNWVEMAKGREIAFVDRENKAITYL</sequence>
<dbReference type="AlphaFoldDB" id="A0A0H2SAX0"/>
<reference evidence="1 2" key="1">
    <citation type="submission" date="2015-04" db="EMBL/GenBank/DDBJ databases">
        <title>Complete genome sequence of Schizopora paradoxa KUC8140, a cosmopolitan wood degrader in East Asia.</title>
        <authorList>
            <consortium name="DOE Joint Genome Institute"/>
            <person name="Min B."/>
            <person name="Park H."/>
            <person name="Jang Y."/>
            <person name="Kim J.-J."/>
            <person name="Kim K.H."/>
            <person name="Pangilinan J."/>
            <person name="Lipzen A."/>
            <person name="Riley R."/>
            <person name="Grigoriev I.V."/>
            <person name="Spatafora J.W."/>
            <person name="Choi I.-G."/>
        </authorList>
    </citation>
    <scope>NUCLEOTIDE SEQUENCE [LARGE SCALE GENOMIC DNA]</scope>
    <source>
        <strain evidence="1 2">KUC8140</strain>
    </source>
</reference>
<dbReference type="InterPro" id="IPR032675">
    <property type="entry name" value="LRR_dom_sf"/>
</dbReference>
<evidence type="ECO:0000313" key="1">
    <source>
        <dbReference type="EMBL" id="KLO18888.1"/>
    </source>
</evidence>
<name>A0A0H2SAX0_9AGAM</name>
<dbReference type="Gene3D" id="3.80.10.10">
    <property type="entry name" value="Ribonuclease Inhibitor"/>
    <property type="match status" value="1"/>
</dbReference>
<protein>
    <submittedName>
        <fullName evidence="1">Uncharacterized protein</fullName>
    </submittedName>
</protein>
<dbReference type="SUPFAM" id="SSF52058">
    <property type="entry name" value="L domain-like"/>
    <property type="match status" value="1"/>
</dbReference>
<keyword evidence="2" id="KW-1185">Reference proteome</keyword>
<dbReference type="EMBL" id="KQ085890">
    <property type="protein sequence ID" value="KLO18888.1"/>
    <property type="molecule type" value="Genomic_DNA"/>
</dbReference>
<evidence type="ECO:0000313" key="2">
    <source>
        <dbReference type="Proteomes" id="UP000053477"/>
    </source>
</evidence>
<proteinExistence type="predicted"/>
<dbReference type="InParanoid" id="A0A0H2SAX0"/>
<accession>A0A0H2SAX0</accession>
<gene>
    <name evidence="1" type="ORF">SCHPADRAFT_885783</name>
</gene>
<organism evidence="1 2">
    <name type="scientific">Schizopora paradoxa</name>
    <dbReference type="NCBI Taxonomy" id="27342"/>
    <lineage>
        <taxon>Eukaryota</taxon>
        <taxon>Fungi</taxon>
        <taxon>Dikarya</taxon>
        <taxon>Basidiomycota</taxon>
        <taxon>Agaricomycotina</taxon>
        <taxon>Agaricomycetes</taxon>
        <taxon>Hymenochaetales</taxon>
        <taxon>Schizoporaceae</taxon>
        <taxon>Schizopora</taxon>
    </lineage>
</organism>